<dbReference type="SUPFAM" id="SSF52047">
    <property type="entry name" value="RNI-like"/>
    <property type="match status" value="1"/>
</dbReference>
<name>A0A2U1Q5K4_ARTAN</name>
<dbReference type="Pfam" id="PF24758">
    <property type="entry name" value="LRR_At5g56370"/>
    <property type="match status" value="1"/>
</dbReference>
<organism evidence="2 3">
    <name type="scientific">Artemisia annua</name>
    <name type="common">Sweet wormwood</name>
    <dbReference type="NCBI Taxonomy" id="35608"/>
    <lineage>
        <taxon>Eukaryota</taxon>
        <taxon>Viridiplantae</taxon>
        <taxon>Streptophyta</taxon>
        <taxon>Embryophyta</taxon>
        <taxon>Tracheophyta</taxon>
        <taxon>Spermatophyta</taxon>
        <taxon>Magnoliopsida</taxon>
        <taxon>eudicotyledons</taxon>
        <taxon>Gunneridae</taxon>
        <taxon>Pentapetalae</taxon>
        <taxon>asterids</taxon>
        <taxon>campanulids</taxon>
        <taxon>Asterales</taxon>
        <taxon>Asteraceae</taxon>
        <taxon>Asteroideae</taxon>
        <taxon>Anthemideae</taxon>
        <taxon>Artemisiinae</taxon>
        <taxon>Artemisia</taxon>
    </lineage>
</organism>
<dbReference type="InterPro" id="IPR006566">
    <property type="entry name" value="FBD"/>
</dbReference>
<gene>
    <name evidence="2" type="ORF">CTI12_AA071810</name>
</gene>
<dbReference type="InterPro" id="IPR001810">
    <property type="entry name" value="F-box_dom"/>
</dbReference>
<evidence type="ECO:0000313" key="3">
    <source>
        <dbReference type="Proteomes" id="UP000245207"/>
    </source>
</evidence>
<dbReference type="PANTHER" id="PTHR31900">
    <property type="entry name" value="F-BOX/RNI SUPERFAMILY PROTEIN-RELATED"/>
    <property type="match status" value="1"/>
</dbReference>
<dbReference type="InterPro" id="IPR050232">
    <property type="entry name" value="FBL13/AtMIF1-like"/>
</dbReference>
<comment type="caution">
    <text evidence="2">The sequence shown here is derived from an EMBL/GenBank/DDBJ whole genome shotgun (WGS) entry which is preliminary data.</text>
</comment>
<proteinExistence type="predicted"/>
<dbReference type="InterPro" id="IPR036047">
    <property type="entry name" value="F-box-like_dom_sf"/>
</dbReference>
<dbReference type="Gene3D" id="1.20.1280.50">
    <property type="match status" value="1"/>
</dbReference>
<dbReference type="STRING" id="35608.A0A2U1Q5K4"/>
<reference evidence="2 3" key="1">
    <citation type="journal article" date="2018" name="Mol. Plant">
        <title>The genome of Artemisia annua provides insight into the evolution of Asteraceae family and artemisinin biosynthesis.</title>
        <authorList>
            <person name="Shen Q."/>
            <person name="Zhang L."/>
            <person name="Liao Z."/>
            <person name="Wang S."/>
            <person name="Yan T."/>
            <person name="Shi P."/>
            <person name="Liu M."/>
            <person name="Fu X."/>
            <person name="Pan Q."/>
            <person name="Wang Y."/>
            <person name="Lv Z."/>
            <person name="Lu X."/>
            <person name="Zhang F."/>
            <person name="Jiang W."/>
            <person name="Ma Y."/>
            <person name="Chen M."/>
            <person name="Hao X."/>
            <person name="Li L."/>
            <person name="Tang Y."/>
            <person name="Lv G."/>
            <person name="Zhou Y."/>
            <person name="Sun X."/>
            <person name="Brodelius P.E."/>
            <person name="Rose J.K.C."/>
            <person name="Tang K."/>
        </authorList>
    </citation>
    <scope>NUCLEOTIDE SEQUENCE [LARGE SCALE GENOMIC DNA]</scope>
    <source>
        <strain evidence="3">cv. Huhao1</strain>
        <tissue evidence="2">Leaf</tissue>
    </source>
</reference>
<sequence>MSFTSENLDRLTSLPEDILSQILSLMPTKFAVRTSILSKRWRYTWTLIRNLDFDDSIPIYRLCLFVYRVLVRCETTQLDTFRLNFSKYLIPWRTLSKWIREAIRLNVCELDIQVKNPKLPLSIFTCKTLTKLRLHLNHSYSFNWDGSCNLPCLKTLDIVVHSKFSIEYAFKVIHGCPSLETLSLILYRGDLKVYNFKIPSLKRLKLKFFQSSVNKVVLNVSSLEYLFLGGNLFSFFFMENLSSLVEAKVSCEIRYIHFLSDFLKGISGVKSLYLTFKYQYWRDNPVVYLPKFPNLKYLELKGHAGTALNLIHKFLESSSELEHLYIEKLDGRHWNEPESVPTCMLMNLKTIEYDLIKASKCNIHFLKFMLGNSKVLKKLTVTNRAMKSLKGNERFCARLSGLPKASRDCQLHFI</sequence>
<evidence type="ECO:0000313" key="2">
    <source>
        <dbReference type="EMBL" id="PWA93275.1"/>
    </source>
</evidence>
<dbReference type="PANTHER" id="PTHR31900:SF31">
    <property type="entry name" value="F-BOX_LRR-REPEAT PROTEIN 13-LIKE"/>
    <property type="match status" value="1"/>
</dbReference>
<dbReference type="AlphaFoldDB" id="A0A2U1Q5K4"/>
<dbReference type="OrthoDB" id="612216at2759"/>
<protein>
    <submittedName>
        <fullName evidence="2">FBD-like protein</fullName>
    </submittedName>
</protein>
<dbReference type="Gene3D" id="3.80.10.10">
    <property type="entry name" value="Ribonuclease Inhibitor"/>
    <property type="match status" value="1"/>
</dbReference>
<keyword evidence="3" id="KW-1185">Reference proteome</keyword>
<dbReference type="SMART" id="SM00579">
    <property type="entry name" value="FBD"/>
    <property type="match status" value="1"/>
</dbReference>
<dbReference type="EMBL" id="PKPP01000399">
    <property type="protein sequence ID" value="PWA93275.1"/>
    <property type="molecule type" value="Genomic_DNA"/>
</dbReference>
<dbReference type="Pfam" id="PF00646">
    <property type="entry name" value="F-box"/>
    <property type="match status" value="1"/>
</dbReference>
<dbReference type="InterPro" id="IPR055411">
    <property type="entry name" value="LRR_FXL15/At3g58940/PEG3-like"/>
</dbReference>
<feature type="domain" description="F-box" evidence="1">
    <location>
        <begin position="8"/>
        <end position="52"/>
    </location>
</feature>
<dbReference type="PROSITE" id="PS50181">
    <property type="entry name" value="FBOX"/>
    <property type="match status" value="1"/>
</dbReference>
<accession>A0A2U1Q5K4</accession>
<dbReference type="InterPro" id="IPR032675">
    <property type="entry name" value="LRR_dom_sf"/>
</dbReference>
<dbReference type="CDD" id="cd22160">
    <property type="entry name" value="F-box_AtFBL13-like"/>
    <property type="match status" value="1"/>
</dbReference>
<dbReference type="Proteomes" id="UP000245207">
    <property type="component" value="Unassembled WGS sequence"/>
</dbReference>
<dbReference type="InterPro" id="IPR053781">
    <property type="entry name" value="F-box_AtFBL13-like"/>
</dbReference>
<dbReference type="Pfam" id="PF08387">
    <property type="entry name" value="FBD"/>
    <property type="match status" value="1"/>
</dbReference>
<dbReference type="SUPFAM" id="SSF81383">
    <property type="entry name" value="F-box domain"/>
    <property type="match status" value="1"/>
</dbReference>
<evidence type="ECO:0000259" key="1">
    <source>
        <dbReference type="PROSITE" id="PS50181"/>
    </source>
</evidence>